<accession>A0A3D9L9H6</accession>
<evidence type="ECO:0000256" key="4">
    <source>
        <dbReference type="ARBA" id="ARBA00019595"/>
    </source>
</evidence>
<dbReference type="EC" id="5.1.3.13" evidence="3 7"/>
<comment type="similarity">
    <text evidence="7">Belongs to the dTDP-4-dehydrorhamnose 3,5-epimerase family.</text>
</comment>
<feature type="active site" description="Proton donor" evidence="5">
    <location>
        <position position="130"/>
    </location>
</feature>
<evidence type="ECO:0000313" key="9">
    <source>
        <dbReference type="Proteomes" id="UP000256779"/>
    </source>
</evidence>
<dbReference type="AlphaFoldDB" id="A0A3D9L9H6"/>
<dbReference type="PANTHER" id="PTHR21047:SF2">
    <property type="entry name" value="THYMIDINE DIPHOSPHO-4-KETO-RHAMNOSE 3,5-EPIMERASE"/>
    <property type="match status" value="1"/>
</dbReference>
<dbReference type="InterPro" id="IPR011051">
    <property type="entry name" value="RmlC_Cupin_sf"/>
</dbReference>
<comment type="catalytic activity">
    <reaction evidence="1 7">
        <text>dTDP-4-dehydro-6-deoxy-alpha-D-glucose = dTDP-4-dehydro-beta-L-rhamnose</text>
        <dbReference type="Rhea" id="RHEA:16969"/>
        <dbReference type="ChEBI" id="CHEBI:57649"/>
        <dbReference type="ChEBI" id="CHEBI:62830"/>
        <dbReference type="EC" id="5.1.3.13"/>
    </reaction>
</comment>
<evidence type="ECO:0000256" key="2">
    <source>
        <dbReference type="ARBA" id="ARBA00001997"/>
    </source>
</evidence>
<dbReference type="PANTHER" id="PTHR21047">
    <property type="entry name" value="DTDP-6-DEOXY-D-GLUCOSE-3,5 EPIMERASE"/>
    <property type="match status" value="1"/>
</dbReference>
<protein>
    <recommendedName>
        <fullName evidence="4 7">dTDP-4-dehydrorhamnose 3,5-epimerase</fullName>
        <ecNumber evidence="3 7">5.1.3.13</ecNumber>
    </recommendedName>
    <alternativeName>
        <fullName evidence="7">Thymidine diphospho-4-keto-rhamnose 3,5-epimerase</fullName>
    </alternativeName>
</protein>
<dbReference type="NCBIfam" id="TIGR01221">
    <property type="entry name" value="rmlC"/>
    <property type="match status" value="1"/>
</dbReference>
<comment type="function">
    <text evidence="2 7">Catalyzes the epimerization of the C3' and C5'positions of dTDP-6-deoxy-D-xylo-4-hexulose, forming dTDP-6-deoxy-L-lyxo-4-hexulose.</text>
</comment>
<evidence type="ECO:0000313" key="8">
    <source>
        <dbReference type="EMBL" id="REE01712.1"/>
    </source>
</evidence>
<dbReference type="GO" id="GO:0019305">
    <property type="term" value="P:dTDP-rhamnose biosynthetic process"/>
    <property type="evidence" value="ECO:0007669"/>
    <property type="project" value="UniProtKB-UniRule"/>
</dbReference>
<name>A0A3D9L9H6_MARFU</name>
<comment type="caution">
    <text evidence="8">The sequence shown here is derived from an EMBL/GenBank/DDBJ whole genome shotgun (WGS) entry which is preliminary data.</text>
</comment>
<organism evidence="8 9">
    <name type="scientific">Marinoscillum furvescens DSM 4134</name>
    <dbReference type="NCBI Taxonomy" id="1122208"/>
    <lineage>
        <taxon>Bacteria</taxon>
        <taxon>Pseudomonadati</taxon>
        <taxon>Bacteroidota</taxon>
        <taxon>Cytophagia</taxon>
        <taxon>Cytophagales</taxon>
        <taxon>Reichenbachiellaceae</taxon>
        <taxon>Marinoscillum</taxon>
    </lineage>
</organism>
<evidence type="ECO:0000256" key="7">
    <source>
        <dbReference type="RuleBase" id="RU364069"/>
    </source>
</evidence>
<dbReference type="GO" id="GO:0000271">
    <property type="term" value="P:polysaccharide biosynthetic process"/>
    <property type="evidence" value="ECO:0007669"/>
    <property type="project" value="TreeGrafter"/>
</dbReference>
<evidence type="ECO:0000256" key="6">
    <source>
        <dbReference type="PIRSR" id="PIRSR600888-3"/>
    </source>
</evidence>
<keyword evidence="9" id="KW-1185">Reference proteome</keyword>
<dbReference type="EMBL" id="QREG01000003">
    <property type="protein sequence ID" value="REE01712.1"/>
    <property type="molecule type" value="Genomic_DNA"/>
</dbReference>
<evidence type="ECO:0000256" key="5">
    <source>
        <dbReference type="PIRSR" id="PIRSR600888-1"/>
    </source>
</evidence>
<dbReference type="InterPro" id="IPR000888">
    <property type="entry name" value="RmlC-like"/>
</dbReference>
<sequence length="182" mass="20734">MEVIDTPLKDCRIIKAQKFGDERGFFLESFNQKELAAAGISFDVRQINFAKSQQNVLRGLHYQLDPHAQTKLVGVINGAVLDVVVDLREDSPSYLQHYKLKIDSQDIFLLVPRGFAHGYYTLAPETVFYYAVDNFYHPESERGVLYNDPELGIDWELAGEPTISAKDLKQPTIKEIQKLTAR</sequence>
<dbReference type="CDD" id="cd00438">
    <property type="entry name" value="cupin_RmlC"/>
    <property type="match status" value="1"/>
</dbReference>
<evidence type="ECO:0000256" key="1">
    <source>
        <dbReference type="ARBA" id="ARBA00001298"/>
    </source>
</evidence>
<dbReference type="RefSeq" id="WP_115866989.1">
    <property type="nucleotide sequence ID" value="NZ_QREG01000003.1"/>
</dbReference>
<feature type="site" description="Participates in a stacking interaction with the thymidine ring of dTDP-4-oxo-6-deoxyglucose" evidence="6">
    <location>
        <position position="136"/>
    </location>
</feature>
<dbReference type="InterPro" id="IPR014710">
    <property type="entry name" value="RmlC-like_jellyroll"/>
</dbReference>
<keyword evidence="7" id="KW-0413">Isomerase</keyword>
<dbReference type="GO" id="GO:0005829">
    <property type="term" value="C:cytosol"/>
    <property type="evidence" value="ECO:0007669"/>
    <property type="project" value="TreeGrafter"/>
</dbReference>
<dbReference type="UniPathway" id="UPA00124"/>
<dbReference type="GO" id="GO:0008830">
    <property type="term" value="F:dTDP-4-dehydrorhamnose 3,5-epimerase activity"/>
    <property type="evidence" value="ECO:0007669"/>
    <property type="project" value="UniProtKB-UniRule"/>
</dbReference>
<comment type="pathway">
    <text evidence="7">Carbohydrate biosynthesis; dTDP-L-rhamnose biosynthesis.</text>
</comment>
<dbReference type="OrthoDB" id="9800680at2"/>
<proteinExistence type="inferred from homology"/>
<feature type="active site" description="Proton acceptor" evidence="5">
    <location>
        <position position="61"/>
    </location>
</feature>
<dbReference type="Gene3D" id="2.60.120.10">
    <property type="entry name" value="Jelly Rolls"/>
    <property type="match status" value="1"/>
</dbReference>
<gene>
    <name evidence="8" type="ORF">C7460_103229</name>
</gene>
<dbReference type="Pfam" id="PF00908">
    <property type="entry name" value="dTDP_sugar_isom"/>
    <property type="match status" value="1"/>
</dbReference>
<comment type="subunit">
    <text evidence="7">Homodimer.</text>
</comment>
<reference evidence="8 9" key="1">
    <citation type="submission" date="2018-07" db="EMBL/GenBank/DDBJ databases">
        <title>Genomic Encyclopedia of Type Strains, Phase IV (KMG-IV): sequencing the most valuable type-strain genomes for metagenomic binning, comparative biology and taxonomic classification.</title>
        <authorList>
            <person name="Goeker M."/>
        </authorList>
    </citation>
    <scope>NUCLEOTIDE SEQUENCE [LARGE SCALE GENOMIC DNA]</scope>
    <source>
        <strain evidence="8 9">DSM 4134</strain>
    </source>
</reference>
<dbReference type="Proteomes" id="UP000256779">
    <property type="component" value="Unassembled WGS sequence"/>
</dbReference>
<dbReference type="SUPFAM" id="SSF51182">
    <property type="entry name" value="RmlC-like cupins"/>
    <property type="match status" value="1"/>
</dbReference>
<evidence type="ECO:0000256" key="3">
    <source>
        <dbReference type="ARBA" id="ARBA00012098"/>
    </source>
</evidence>